<feature type="region of interest" description="Disordered" evidence="1">
    <location>
        <begin position="199"/>
        <end position="229"/>
    </location>
</feature>
<feature type="compositionally biased region" description="Gly residues" evidence="1">
    <location>
        <begin position="205"/>
        <end position="218"/>
    </location>
</feature>
<protein>
    <recommendedName>
        <fullName evidence="3">Syntaxin-71</fullName>
    </recommendedName>
</protein>
<evidence type="ECO:0000256" key="1">
    <source>
        <dbReference type="SAM" id="MobiDB-lite"/>
    </source>
</evidence>
<dbReference type="EMBL" id="KD230564">
    <property type="protein sequence ID" value="EMS50514.1"/>
    <property type="molecule type" value="Genomic_DNA"/>
</dbReference>
<dbReference type="STRING" id="4572.M7ZQZ5"/>
<dbReference type="OMA" id="FRVDCIC"/>
<organism evidence="2">
    <name type="scientific">Triticum urartu</name>
    <name type="common">Red wild einkorn</name>
    <name type="synonym">Crithodium urartu</name>
    <dbReference type="NCBI Taxonomy" id="4572"/>
    <lineage>
        <taxon>Eukaryota</taxon>
        <taxon>Viridiplantae</taxon>
        <taxon>Streptophyta</taxon>
        <taxon>Embryophyta</taxon>
        <taxon>Tracheophyta</taxon>
        <taxon>Spermatophyta</taxon>
        <taxon>Magnoliopsida</taxon>
        <taxon>Liliopsida</taxon>
        <taxon>Poales</taxon>
        <taxon>Poaceae</taxon>
        <taxon>BOP clade</taxon>
        <taxon>Pooideae</taxon>
        <taxon>Triticodae</taxon>
        <taxon>Triticeae</taxon>
        <taxon>Triticinae</taxon>
        <taxon>Triticum</taxon>
    </lineage>
</organism>
<evidence type="ECO:0008006" key="3">
    <source>
        <dbReference type="Google" id="ProtNLM"/>
    </source>
</evidence>
<gene>
    <name evidence="2" type="ORF">TRIUR3_32309</name>
</gene>
<proteinExistence type="predicted"/>
<accession>M7ZQZ5</accession>
<sequence length="229" mass="24626">MAMASPSQRDVSPVEQLRRSPRLVLPRFCLETAPLHPESFFFIFFPGAASPYGPYLSPGGSAARPSTRGPTPAAALCGGDHGEDGKMSMIDVLTRVDAICKKYERYDADKHRNDAADPFSRLYADMDAVIDGAIEKSERAARETNRAAAVTLNAGVRRTKARLLEEVAKLQKLAGKKMKGVSPEEMALRPDLVSALHQRIQSIPDGGGTADQNGGGNTRPGIKFDSSGE</sequence>
<reference evidence="2" key="1">
    <citation type="journal article" date="2013" name="Nature">
        <title>Draft genome of the wheat A-genome progenitor Triticum urartu.</title>
        <authorList>
            <person name="Ling H.Q."/>
            <person name="Zhao S."/>
            <person name="Liu D."/>
            <person name="Wang J."/>
            <person name="Sun H."/>
            <person name="Zhang C."/>
            <person name="Fan H."/>
            <person name="Li D."/>
            <person name="Dong L."/>
            <person name="Tao Y."/>
            <person name="Gao C."/>
            <person name="Wu H."/>
            <person name="Li Y."/>
            <person name="Cui Y."/>
            <person name="Guo X."/>
            <person name="Zheng S."/>
            <person name="Wang B."/>
            <person name="Yu K."/>
            <person name="Liang Q."/>
            <person name="Yang W."/>
            <person name="Lou X."/>
            <person name="Chen J."/>
            <person name="Feng M."/>
            <person name="Jian J."/>
            <person name="Zhang X."/>
            <person name="Luo G."/>
            <person name="Jiang Y."/>
            <person name="Liu J."/>
            <person name="Wang Z."/>
            <person name="Sha Y."/>
            <person name="Zhang B."/>
            <person name="Wu H."/>
            <person name="Tang D."/>
            <person name="Shen Q."/>
            <person name="Xue P."/>
            <person name="Zou S."/>
            <person name="Wang X."/>
            <person name="Liu X."/>
            <person name="Wang F."/>
            <person name="Yang Y."/>
            <person name="An X."/>
            <person name="Dong Z."/>
            <person name="Zhang K."/>
            <person name="Zhang X."/>
            <person name="Luo M.C."/>
            <person name="Dvorak J."/>
            <person name="Tong Y."/>
            <person name="Wang J."/>
            <person name="Yang H."/>
            <person name="Li Z."/>
            <person name="Wang D."/>
            <person name="Zhang A."/>
            <person name="Wang J."/>
        </authorList>
    </citation>
    <scope>NUCLEOTIDE SEQUENCE</scope>
</reference>
<evidence type="ECO:0000313" key="2">
    <source>
        <dbReference type="EMBL" id="EMS50514.1"/>
    </source>
</evidence>
<dbReference type="AlphaFoldDB" id="M7ZQZ5"/>
<name>M7ZQZ5_TRIUA</name>
<dbReference type="eggNOG" id="ENOG502QS7N">
    <property type="taxonomic scope" value="Eukaryota"/>
</dbReference>